<evidence type="ECO:0000256" key="3">
    <source>
        <dbReference type="SAM" id="Phobius"/>
    </source>
</evidence>
<sequence>MKRRNQLMLGISSFVVISSLIVHGLHRFTTFADGYQVIRGNVSAASPIALTLIAMLPVICLIAATVLYRMHPRSTTVPLLLTVTLTFSSMSIVAGGNGLVEYHFSIFMVLALIAYFRRVDLILISTVLFAIQHFAGFFFAPSFICGTTGYPFSILMIHAVFLILTSAALIIQITVQNQERHAAMTRETEAETLIINVSQQIETLVGHLKTNTIHLKQAAAHSVIVTNQIAAAIEPIVDSADGQHQSMQHGTHQLEQVNQAIATIQMQMASTAETTVNMTATARSGNEEMHLMEQRVEEMVKATDRLNQSVDAMTGRSDKIQTILASLEAIAAQTNLLALNAAIEAARAGEAGRGFAVVATEVGHLAVQSRSYASEVTDVLHALVEDTDQIKITTQAYADTLTENRQMTTRVGQTFADMTQMIEDVEQSIRSIQTARQGVGSQMLDIGERMDTTRVASLEVRRGIETTAAGLEKQAGVQYEFETMTESLSTMTVSLEQLVDELTQHTVR</sequence>
<dbReference type="PANTHER" id="PTHR32089">
    <property type="entry name" value="METHYL-ACCEPTING CHEMOTAXIS PROTEIN MCPB"/>
    <property type="match status" value="1"/>
</dbReference>
<dbReference type="Proteomes" id="UP001243286">
    <property type="component" value="Unassembled WGS sequence"/>
</dbReference>
<name>A0ABT6R258_9BACL</name>
<evidence type="ECO:0000256" key="1">
    <source>
        <dbReference type="ARBA" id="ARBA00023224"/>
    </source>
</evidence>
<dbReference type="EMBL" id="JASBQV010000009">
    <property type="protein sequence ID" value="MDI3234888.1"/>
    <property type="molecule type" value="Genomic_DNA"/>
</dbReference>
<dbReference type="RefSeq" id="WP_282355917.1">
    <property type="nucleotide sequence ID" value="NZ_JASBQV010000009.1"/>
</dbReference>
<proteinExistence type="predicted"/>
<organism evidence="5 6">
    <name type="scientific">Exiguobacterium antarcticum</name>
    <dbReference type="NCBI Taxonomy" id="132920"/>
    <lineage>
        <taxon>Bacteria</taxon>
        <taxon>Bacillati</taxon>
        <taxon>Bacillota</taxon>
        <taxon>Bacilli</taxon>
        <taxon>Bacillales</taxon>
        <taxon>Bacillales Family XII. Incertae Sedis</taxon>
        <taxon>Exiguobacterium</taxon>
    </lineage>
</organism>
<protein>
    <submittedName>
        <fullName evidence="5">Methyl-accepting chemotaxis protein</fullName>
    </submittedName>
</protein>
<feature type="domain" description="Methyl-accepting transducer" evidence="4">
    <location>
        <begin position="218"/>
        <end position="454"/>
    </location>
</feature>
<keyword evidence="1 2" id="KW-0807">Transducer</keyword>
<evidence type="ECO:0000259" key="4">
    <source>
        <dbReference type="PROSITE" id="PS50111"/>
    </source>
</evidence>
<feature type="transmembrane region" description="Helical" evidence="3">
    <location>
        <begin position="150"/>
        <end position="171"/>
    </location>
</feature>
<feature type="transmembrane region" description="Helical" evidence="3">
    <location>
        <begin position="121"/>
        <end position="144"/>
    </location>
</feature>
<dbReference type="InterPro" id="IPR004089">
    <property type="entry name" value="MCPsignal_dom"/>
</dbReference>
<gene>
    <name evidence="5" type="ORF">QK289_07690</name>
</gene>
<dbReference type="SUPFAM" id="SSF58104">
    <property type="entry name" value="Methyl-accepting chemotaxis protein (MCP) signaling domain"/>
    <property type="match status" value="1"/>
</dbReference>
<feature type="transmembrane region" description="Helical" evidence="3">
    <location>
        <begin position="45"/>
        <end position="68"/>
    </location>
</feature>
<dbReference type="Pfam" id="PF00015">
    <property type="entry name" value="MCPsignal"/>
    <property type="match status" value="1"/>
</dbReference>
<feature type="transmembrane region" description="Helical" evidence="3">
    <location>
        <begin position="7"/>
        <end position="25"/>
    </location>
</feature>
<evidence type="ECO:0000313" key="6">
    <source>
        <dbReference type="Proteomes" id="UP001243286"/>
    </source>
</evidence>
<comment type="caution">
    <text evidence="5">The sequence shown here is derived from an EMBL/GenBank/DDBJ whole genome shotgun (WGS) entry which is preliminary data.</text>
</comment>
<keyword evidence="6" id="KW-1185">Reference proteome</keyword>
<feature type="transmembrane region" description="Helical" evidence="3">
    <location>
        <begin position="100"/>
        <end position="116"/>
    </location>
</feature>
<dbReference type="PANTHER" id="PTHR32089:SF112">
    <property type="entry name" value="LYSOZYME-LIKE PROTEIN-RELATED"/>
    <property type="match status" value="1"/>
</dbReference>
<reference evidence="5 6" key="1">
    <citation type="submission" date="2023-04" db="EMBL/GenBank/DDBJ databases">
        <title>Antarctic isolates genomes.</title>
        <authorList>
            <person name="Dimov S.G."/>
        </authorList>
    </citation>
    <scope>NUCLEOTIDE SEQUENCE [LARGE SCALE GENOMIC DNA]</scope>
    <source>
        <strain evidence="5 6">AL19</strain>
    </source>
</reference>
<keyword evidence="3" id="KW-0812">Transmembrane</keyword>
<dbReference type="SMART" id="SM00283">
    <property type="entry name" value="MA"/>
    <property type="match status" value="1"/>
</dbReference>
<dbReference type="PROSITE" id="PS50111">
    <property type="entry name" value="CHEMOTAXIS_TRANSDUC_2"/>
    <property type="match status" value="1"/>
</dbReference>
<feature type="transmembrane region" description="Helical" evidence="3">
    <location>
        <begin position="75"/>
        <end position="94"/>
    </location>
</feature>
<evidence type="ECO:0000256" key="2">
    <source>
        <dbReference type="PROSITE-ProRule" id="PRU00284"/>
    </source>
</evidence>
<dbReference type="Gene3D" id="1.10.287.950">
    <property type="entry name" value="Methyl-accepting chemotaxis protein"/>
    <property type="match status" value="1"/>
</dbReference>
<accession>A0ABT6R258</accession>
<keyword evidence="3" id="KW-0472">Membrane</keyword>
<keyword evidence="3" id="KW-1133">Transmembrane helix</keyword>
<evidence type="ECO:0000313" key="5">
    <source>
        <dbReference type="EMBL" id="MDI3234888.1"/>
    </source>
</evidence>